<proteinExistence type="predicted"/>
<reference evidence="1 2" key="1">
    <citation type="submission" date="2018-11" db="EMBL/GenBank/DDBJ databases">
        <title>Photobacterium sp. BEI247 sp. nov., a marine bacterium isolated from Yongle Blue Hole in the South China Sea.</title>
        <authorList>
            <person name="Wang X."/>
        </authorList>
    </citation>
    <scope>NUCLEOTIDE SEQUENCE [LARGE SCALE GENOMIC DNA]</scope>
    <source>
        <strain evidence="2">BEI247</strain>
    </source>
</reference>
<keyword evidence="2" id="KW-1185">Reference proteome</keyword>
<organism evidence="1 2">
    <name type="scientific">Photobacterium chitinilyticum</name>
    <dbReference type="NCBI Taxonomy" id="2485123"/>
    <lineage>
        <taxon>Bacteria</taxon>
        <taxon>Pseudomonadati</taxon>
        <taxon>Pseudomonadota</taxon>
        <taxon>Gammaproteobacteria</taxon>
        <taxon>Vibrionales</taxon>
        <taxon>Vibrionaceae</taxon>
        <taxon>Photobacterium</taxon>
    </lineage>
</organism>
<sequence length="80" mass="9287">MQKYQYRLYCSECEMVTPHDEIESERLEPKEIGSSNIYLKAMNMVIGLFTEMLSSSTQTSHYKCSRCGNKFDGYEDNSPL</sequence>
<dbReference type="AlphaFoldDB" id="A0A444JVX6"/>
<dbReference type="EMBL" id="RJLM01000001">
    <property type="protein sequence ID" value="RWX57216.1"/>
    <property type="molecule type" value="Genomic_DNA"/>
</dbReference>
<gene>
    <name evidence="1" type="ORF">EDI28_04070</name>
</gene>
<comment type="caution">
    <text evidence="1">The sequence shown here is derived from an EMBL/GenBank/DDBJ whole genome shotgun (WGS) entry which is preliminary data.</text>
</comment>
<evidence type="ECO:0000313" key="2">
    <source>
        <dbReference type="Proteomes" id="UP000287563"/>
    </source>
</evidence>
<protein>
    <submittedName>
        <fullName evidence="1">Uncharacterized protein</fullName>
    </submittedName>
</protein>
<dbReference type="Proteomes" id="UP000287563">
    <property type="component" value="Unassembled WGS sequence"/>
</dbReference>
<evidence type="ECO:0000313" key="1">
    <source>
        <dbReference type="EMBL" id="RWX57216.1"/>
    </source>
</evidence>
<name>A0A444JVX6_9GAMM</name>
<accession>A0A444JVX6</accession>